<proteinExistence type="predicted"/>
<evidence type="ECO:0000313" key="2">
    <source>
        <dbReference type="Proteomes" id="UP000191554"/>
    </source>
</evidence>
<dbReference type="AlphaFoldDB" id="A0A1V4SPP1"/>
<dbReference type="RefSeq" id="WP_080063196.1">
    <property type="nucleotide sequence ID" value="NZ_MZGX01000003.1"/>
</dbReference>
<organism evidence="1 2">
    <name type="scientific">Ruminiclostridium hungatei</name>
    <name type="common">Clostridium hungatei</name>
    <dbReference type="NCBI Taxonomy" id="48256"/>
    <lineage>
        <taxon>Bacteria</taxon>
        <taxon>Bacillati</taxon>
        <taxon>Bacillota</taxon>
        <taxon>Clostridia</taxon>
        <taxon>Eubacteriales</taxon>
        <taxon>Oscillospiraceae</taxon>
        <taxon>Ruminiclostridium</taxon>
    </lineage>
</organism>
<dbReference type="Pfam" id="PF10704">
    <property type="entry name" value="DUF2508"/>
    <property type="match status" value="1"/>
</dbReference>
<dbReference type="EMBL" id="MZGX01000003">
    <property type="protein sequence ID" value="OPX45804.1"/>
    <property type="molecule type" value="Genomic_DNA"/>
</dbReference>
<sequence>MEISLNKQMNKVVGTLEEKVIAADRANLLSEIERVKGQLQEAYNNFDFVQDSLMVDFYTYQIKAYESKFEYLIKKAKEIGLCRT</sequence>
<accession>A0A1V4SPP1</accession>
<keyword evidence="2" id="KW-1185">Reference proteome</keyword>
<dbReference type="OrthoDB" id="1809893at2"/>
<reference evidence="1 2" key="1">
    <citation type="submission" date="2017-03" db="EMBL/GenBank/DDBJ databases">
        <title>Genome sequence of Clostridium hungatei DSM 14427.</title>
        <authorList>
            <person name="Poehlein A."/>
            <person name="Daniel R."/>
        </authorList>
    </citation>
    <scope>NUCLEOTIDE SEQUENCE [LARGE SCALE GENOMIC DNA]</scope>
    <source>
        <strain evidence="1 2">DSM 14427</strain>
    </source>
</reference>
<dbReference type="Proteomes" id="UP000191554">
    <property type="component" value="Unassembled WGS sequence"/>
</dbReference>
<protein>
    <recommendedName>
        <fullName evidence="3">DUF2508 domain-containing protein</fullName>
    </recommendedName>
</protein>
<dbReference type="InterPro" id="IPR019644">
    <property type="entry name" value="DUF2508"/>
</dbReference>
<evidence type="ECO:0008006" key="3">
    <source>
        <dbReference type="Google" id="ProtNLM"/>
    </source>
</evidence>
<comment type="caution">
    <text evidence="1">The sequence shown here is derived from an EMBL/GenBank/DDBJ whole genome shotgun (WGS) entry which is preliminary data.</text>
</comment>
<gene>
    <name evidence="1" type="ORF">CLHUN_07420</name>
</gene>
<name>A0A1V4SPP1_RUMHU</name>
<evidence type="ECO:0000313" key="1">
    <source>
        <dbReference type="EMBL" id="OPX45804.1"/>
    </source>
</evidence>
<dbReference type="STRING" id="48256.CLHUN_07420"/>